<dbReference type="Proteomes" id="UP001153269">
    <property type="component" value="Unassembled WGS sequence"/>
</dbReference>
<dbReference type="EMBL" id="CADEAL010000744">
    <property type="protein sequence ID" value="CAB1424613.1"/>
    <property type="molecule type" value="Genomic_DNA"/>
</dbReference>
<proteinExistence type="predicted"/>
<dbReference type="InterPro" id="IPR051760">
    <property type="entry name" value="KMT5A"/>
</dbReference>
<dbReference type="InterPro" id="IPR001214">
    <property type="entry name" value="SET_dom"/>
</dbReference>
<dbReference type="GO" id="GO:0042799">
    <property type="term" value="F:histone H4K20 methyltransferase activity"/>
    <property type="evidence" value="ECO:0007669"/>
    <property type="project" value="TreeGrafter"/>
</dbReference>
<comment type="caution">
    <text evidence="3">The sequence shown here is derived from an EMBL/GenBank/DDBJ whole genome shotgun (WGS) entry which is preliminary data.</text>
</comment>
<dbReference type="GO" id="GO:0005634">
    <property type="term" value="C:nucleus"/>
    <property type="evidence" value="ECO:0007669"/>
    <property type="project" value="TreeGrafter"/>
</dbReference>
<dbReference type="InterPro" id="IPR046341">
    <property type="entry name" value="SET_dom_sf"/>
</dbReference>
<reference evidence="3" key="1">
    <citation type="submission" date="2020-03" db="EMBL/GenBank/DDBJ databases">
        <authorList>
            <person name="Weist P."/>
        </authorList>
    </citation>
    <scope>NUCLEOTIDE SEQUENCE</scope>
</reference>
<protein>
    <recommendedName>
        <fullName evidence="2">SET domain-containing protein</fullName>
    </recommendedName>
</protein>
<feature type="region of interest" description="Disordered" evidence="1">
    <location>
        <begin position="153"/>
        <end position="199"/>
    </location>
</feature>
<organism evidence="3 4">
    <name type="scientific">Pleuronectes platessa</name>
    <name type="common">European plaice</name>
    <dbReference type="NCBI Taxonomy" id="8262"/>
    <lineage>
        <taxon>Eukaryota</taxon>
        <taxon>Metazoa</taxon>
        <taxon>Chordata</taxon>
        <taxon>Craniata</taxon>
        <taxon>Vertebrata</taxon>
        <taxon>Euteleostomi</taxon>
        <taxon>Actinopterygii</taxon>
        <taxon>Neopterygii</taxon>
        <taxon>Teleostei</taxon>
        <taxon>Neoteleostei</taxon>
        <taxon>Acanthomorphata</taxon>
        <taxon>Carangaria</taxon>
        <taxon>Pleuronectiformes</taxon>
        <taxon>Pleuronectoidei</taxon>
        <taxon>Pleuronectidae</taxon>
        <taxon>Pleuronectes</taxon>
    </lineage>
</organism>
<dbReference type="PANTHER" id="PTHR46167">
    <property type="entry name" value="N-LYSINE METHYLTRANSFERASE KMT5A"/>
    <property type="match status" value="1"/>
</dbReference>
<dbReference type="GO" id="GO:0005700">
    <property type="term" value="C:polytene chromosome"/>
    <property type="evidence" value="ECO:0007669"/>
    <property type="project" value="TreeGrafter"/>
</dbReference>
<feature type="domain" description="SET" evidence="2">
    <location>
        <begin position="24"/>
        <end position="145"/>
    </location>
</feature>
<keyword evidence="4" id="KW-1185">Reference proteome</keyword>
<evidence type="ECO:0000256" key="1">
    <source>
        <dbReference type="SAM" id="MobiDB-lite"/>
    </source>
</evidence>
<accession>A0A9N7U4K0</accession>
<dbReference type="Pfam" id="PF00856">
    <property type="entry name" value="SET"/>
    <property type="match status" value="1"/>
</dbReference>
<evidence type="ECO:0000259" key="2">
    <source>
        <dbReference type="PROSITE" id="PS50280"/>
    </source>
</evidence>
<evidence type="ECO:0000313" key="3">
    <source>
        <dbReference type="EMBL" id="CAB1424613.1"/>
    </source>
</evidence>
<dbReference type="PANTHER" id="PTHR46167:SF1">
    <property type="entry name" value="N-LYSINE METHYLTRANSFERASE KMT5A"/>
    <property type="match status" value="1"/>
</dbReference>
<dbReference type="SUPFAM" id="SSF82199">
    <property type="entry name" value="SET domain"/>
    <property type="match status" value="1"/>
</dbReference>
<dbReference type="SMART" id="SM00317">
    <property type="entry name" value="SET"/>
    <property type="match status" value="1"/>
</dbReference>
<dbReference type="AlphaFoldDB" id="A0A9N7U4K0"/>
<dbReference type="Gene3D" id="2.170.270.10">
    <property type="entry name" value="SET domain"/>
    <property type="match status" value="1"/>
</dbReference>
<sequence length="494" mass="55515">MQRRRRINPMDDAKFFAHTGRDKLGLDINYINAFKGRGIFTSAPFEKGDFLCEYRGDLITNEECERRQKIYHDALKVFMFEFRFSGKLWCVDAAKEDGSLGRLVNDDHISPNAKMKYLNVQGKPHLCLFAIRDIVAGEEITYNYGDSDWPWRSKKSGGMSSDVKHGEAPCTAKLSTRTQKRSTHEAPKMMPTRTSAGRPECFNKGIDEDMPQGSPNTTNSQTLDEDDGQIEMTASNLNQTSPVLDHLTRIGQCLKHRLVCATIASLDKCVQCVGPVSSFKWLGYQCKAGTVSSTVDETACPSEVMKLEAIREVALAKIQHLFANVHIPQNVLQDMNNKTVEAVRRWLGLNTHSTRDILFLSHKKGGLGVPNVEWTYTTTRLTHLIRMLNNDDAAVRELARASLLLDLRRRKVPLANTGQENFLGFRRKGNGKLDTQASGYGCRSDWPDLNDLCNRAAVRLKWVKGNSPTAPDASDVVRACGRAKVLFRLLFFHS</sequence>
<gene>
    <name evidence="3" type="ORF">PLEPLA_LOCUS12541</name>
</gene>
<dbReference type="GO" id="GO:0006357">
    <property type="term" value="P:regulation of transcription by RNA polymerase II"/>
    <property type="evidence" value="ECO:0007669"/>
    <property type="project" value="TreeGrafter"/>
</dbReference>
<dbReference type="GO" id="GO:0043516">
    <property type="term" value="P:regulation of DNA damage response, signal transduction by p53 class mediator"/>
    <property type="evidence" value="ECO:0007669"/>
    <property type="project" value="TreeGrafter"/>
</dbReference>
<dbReference type="PROSITE" id="PS50280">
    <property type="entry name" value="SET"/>
    <property type="match status" value="1"/>
</dbReference>
<evidence type="ECO:0000313" key="4">
    <source>
        <dbReference type="Proteomes" id="UP001153269"/>
    </source>
</evidence>
<name>A0A9N7U4K0_PLEPL</name>